<dbReference type="RefSeq" id="XP_030995162.1">
    <property type="nucleotide sequence ID" value="XM_031140785.1"/>
</dbReference>
<dbReference type="SUPFAM" id="SSF53720">
    <property type="entry name" value="ALDH-like"/>
    <property type="match status" value="1"/>
</dbReference>
<evidence type="ECO:0000313" key="4">
    <source>
        <dbReference type="Proteomes" id="UP000319257"/>
    </source>
</evidence>
<dbReference type="GO" id="GO:0004777">
    <property type="term" value="F:succinate-semialdehyde dehydrogenase (NAD+) activity"/>
    <property type="evidence" value="ECO:0007669"/>
    <property type="project" value="TreeGrafter"/>
</dbReference>
<dbReference type="Proteomes" id="UP000319257">
    <property type="component" value="Unassembled WGS sequence"/>
</dbReference>
<reference evidence="3 4" key="1">
    <citation type="submission" date="2019-06" db="EMBL/GenBank/DDBJ databases">
        <title>Draft genome sequence of the filamentous fungus Phialemoniopsis curvata isolated from diesel fuel.</title>
        <authorList>
            <person name="Varaljay V.A."/>
            <person name="Lyon W.J."/>
            <person name="Crouch A.L."/>
            <person name="Drake C.E."/>
            <person name="Hollomon J.M."/>
            <person name="Nadeau L.J."/>
            <person name="Nunn H.S."/>
            <person name="Stevenson B.S."/>
            <person name="Bojanowski C.L."/>
            <person name="Crookes-Goodson W.J."/>
        </authorList>
    </citation>
    <scope>NUCLEOTIDE SEQUENCE [LARGE SCALE GENOMIC DNA]</scope>
    <source>
        <strain evidence="3 4">D216</strain>
    </source>
</reference>
<dbReference type="InterPro" id="IPR050740">
    <property type="entry name" value="Aldehyde_DH_Superfamily"/>
</dbReference>
<dbReference type="EMBL" id="SKBQ01000034">
    <property type="protein sequence ID" value="TPX13451.1"/>
    <property type="molecule type" value="Genomic_DNA"/>
</dbReference>
<dbReference type="PANTHER" id="PTHR43353:SF5">
    <property type="entry name" value="SUCCINATE-SEMIALDEHYDE DEHYDROGENASE, MITOCHONDRIAL"/>
    <property type="match status" value="1"/>
</dbReference>
<dbReference type="PANTHER" id="PTHR43353">
    <property type="entry name" value="SUCCINATE-SEMIALDEHYDE DEHYDROGENASE, MITOCHONDRIAL"/>
    <property type="match status" value="1"/>
</dbReference>
<dbReference type="Gene3D" id="3.40.309.10">
    <property type="entry name" value="Aldehyde Dehydrogenase, Chain A, domain 2"/>
    <property type="match status" value="1"/>
</dbReference>
<dbReference type="AlphaFoldDB" id="A0A507B8R1"/>
<feature type="domain" description="Aldehyde dehydrogenase" evidence="2">
    <location>
        <begin position="1"/>
        <end position="96"/>
    </location>
</feature>
<organism evidence="3 4">
    <name type="scientific">Thyridium curvatum</name>
    <dbReference type="NCBI Taxonomy" id="1093900"/>
    <lineage>
        <taxon>Eukaryota</taxon>
        <taxon>Fungi</taxon>
        <taxon>Dikarya</taxon>
        <taxon>Ascomycota</taxon>
        <taxon>Pezizomycotina</taxon>
        <taxon>Sordariomycetes</taxon>
        <taxon>Sordariomycetidae</taxon>
        <taxon>Thyridiales</taxon>
        <taxon>Thyridiaceae</taxon>
        <taxon>Thyridium</taxon>
    </lineage>
</organism>
<proteinExistence type="predicted"/>
<dbReference type="InterPro" id="IPR015590">
    <property type="entry name" value="Aldehyde_DH_dom"/>
</dbReference>
<sequence length="102" mass="11246">MDIFREETFGPVAVFFPSETEEEAVRLANDTELGLAGYFYSRDSSRCWRGAEALEVGMVGVNVGECAVEATILNCKFLSREGSKYGIDEFLVTKMVMTGVEA</sequence>
<accession>A0A507B8R1</accession>
<dbReference type="STRING" id="1093900.A0A507B8R1"/>
<gene>
    <name evidence="3" type="ORF">E0L32_006181</name>
</gene>
<dbReference type="InterPro" id="IPR016161">
    <property type="entry name" value="Ald_DH/histidinol_DH"/>
</dbReference>
<name>A0A507B8R1_9PEZI</name>
<keyword evidence="4" id="KW-1185">Reference proteome</keyword>
<evidence type="ECO:0000256" key="1">
    <source>
        <dbReference type="ARBA" id="ARBA00023002"/>
    </source>
</evidence>
<evidence type="ECO:0000313" key="3">
    <source>
        <dbReference type="EMBL" id="TPX13451.1"/>
    </source>
</evidence>
<dbReference type="GO" id="GO:0009450">
    <property type="term" value="P:gamma-aminobutyric acid catabolic process"/>
    <property type="evidence" value="ECO:0007669"/>
    <property type="project" value="TreeGrafter"/>
</dbReference>
<dbReference type="InterPro" id="IPR016163">
    <property type="entry name" value="Ald_DH_C"/>
</dbReference>
<dbReference type="InParanoid" id="A0A507B8R1"/>
<dbReference type="GeneID" id="41973628"/>
<dbReference type="Pfam" id="PF00171">
    <property type="entry name" value="Aldedh"/>
    <property type="match status" value="1"/>
</dbReference>
<evidence type="ECO:0000259" key="2">
    <source>
        <dbReference type="Pfam" id="PF00171"/>
    </source>
</evidence>
<protein>
    <recommendedName>
        <fullName evidence="2">Aldehyde dehydrogenase domain-containing protein</fullName>
    </recommendedName>
</protein>
<dbReference type="OrthoDB" id="310895at2759"/>
<keyword evidence="1" id="KW-0560">Oxidoreductase</keyword>
<comment type="caution">
    <text evidence="3">The sequence shown here is derived from an EMBL/GenBank/DDBJ whole genome shotgun (WGS) entry which is preliminary data.</text>
</comment>